<gene>
    <name evidence="2" type="ORF">F2Y61_23700</name>
</gene>
<feature type="non-terminal residue" evidence="2">
    <location>
        <position position="293"/>
    </location>
</feature>
<accession>A0A5M5ZMV7</accession>
<feature type="domain" description="Abortive phage infection protein C-terminal" evidence="1">
    <location>
        <begin position="234"/>
        <end position="281"/>
    </location>
</feature>
<comment type="caution">
    <text evidence="2">The sequence shown here is derived from an EMBL/GenBank/DDBJ whole genome shotgun (WGS) entry which is preliminary data.</text>
</comment>
<dbReference type="Proteomes" id="UP000347681">
    <property type="component" value="Unassembled WGS sequence"/>
</dbReference>
<dbReference type="RefSeq" id="WP_202183630.1">
    <property type="nucleotide sequence ID" value="NZ_VVZB01000076.1"/>
</dbReference>
<organism evidence="2 3">
    <name type="scientific">Phocaeicola dorei</name>
    <dbReference type="NCBI Taxonomy" id="357276"/>
    <lineage>
        <taxon>Bacteria</taxon>
        <taxon>Pseudomonadati</taxon>
        <taxon>Bacteroidota</taxon>
        <taxon>Bacteroidia</taxon>
        <taxon>Bacteroidales</taxon>
        <taxon>Bacteroidaceae</taxon>
        <taxon>Phocaeicola</taxon>
    </lineage>
</organism>
<dbReference type="EMBL" id="VVZB01000076">
    <property type="protein sequence ID" value="KAA5378354.1"/>
    <property type="molecule type" value="Genomic_DNA"/>
</dbReference>
<evidence type="ECO:0000259" key="1">
    <source>
        <dbReference type="Pfam" id="PF10592"/>
    </source>
</evidence>
<proteinExistence type="predicted"/>
<dbReference type="AlphaFoldDB" id="A0A5M5ZMV7"/>
<name>A0A5M5ZMV7_9BACT</name>
<evidence type="ECO:0000313" key="2">
    <source>
        <dbReference type="EMBL" id="KAA5378354.1"/>
    </source>
</evidence>
<sequence length="293" mass="33014">MANVLEIIKNEITQDYYKNNFPNDGQRFVAWYMRNIHLLDQRQAKDAITDGANDKQIDAVYIDEDEQKIYIVQGKYYLGESVDATPVREVISAWSQFSNLAQLQENANSKLKTKISEIATALEDDSYCVCFELITTSIFTDAAMDDIHSFQTKLSEEDDAELNYSTQFSVVDKQGLEDAYSCVIEQTNPTLNHTIKLEAGKYMTTELGATSVIVAAMPLKECIKLPGIKDGSLFQKNVRQSLGINNTVNKKIKKTINDPNKCGDFFFFHNGITAICNKIEECGNGEFKLYGLN</sequence>
<dbReference type="InterPro" id="IPR018891">
    <property type="entry name" value="AIPR_C"/>
</dbReference>
<evidence type="ECO:0000313" key="3">
    <source>
        <dbReference type="Proteomes" id="UP000347681"/>
    </source>
</evidence>
<protein>
    <submittedName>
        <fullName evidence="2">AIPR protein</fullName>
    </submittedName>
</protein>
<dbReference type="Pfam" id="PF10592">
    <property type="entry name" value="AIPR"/>
    <property type="match status" value="1"/>
</dbReference>
<reference evidence="2 3" key="1">
    <citation type="journal article" date="2019" name="Nat. Med.">
        <title>A library of human gut bacterial isolates paired with longitudinal multiomics data enables mechanistic microbiome research.</title>
        <authorList>
            <person name="Poyet M."/>
            <person name="Groussin M."/>
            <person name="Gibbons S.M."/>
            <person name="Avila-Pacheco J."/>
            <person name="Jiang X."/>
            <person name="Kearney S.M."/>
            <person name="Perrotta A.R."/>
            <person name="Berdy B."/>
            <person name="Zhao S."/>
            <person name="Lieberman T.D."/>
            <person name="Swanson P.K."/>
            <person name="Smith M."/>
            <person name="Roesemann S."/>
            <person name="Alexander J.E."/>
            <person name="Rich S.A."/>
            <person name="Livny J."/>
            <person name="Vlamakis H."/>
            <person name="Clish C."/>
            <person name="Bullock K."/>
            <person name="Deik A."/>
            <person name="Scott J."/>
            <person name="Pierce K.A."/>
            <person name="Xavier R.J."/>
            <person name="Alm E.J."/>
        </authorList>
    </citation>
    <scope>NUCLEOTIDE SEQUENCE [LARGE SCALE GENOMIC DNA]</scope>
    <source>
        <strain evidence="2 3">BIOML-A5</strain>
    </source>
</reference>